<evidence type="ECO:0000313" key="2">
    <source>
        <dbReference type="Ensembl" id="ENSCHIP00000033723.1"/>
    </source>
</evidence>
<evidence type="ECO:0000313" key="3">
    <source>
        <dbReference type="Proteomes" id="UP000291000"/>
    </source>
</evidence>
<organism evidence="2 3">
    <name type="scientific">Capra hircus</name>
    <name type="common">Goat</name>
    <dbReference type="NCBI Taxonomy" id="9925"/>
    <lineage>
        <taxon>Eukaryota</taxon>
        <taxon>Metazoa</taxon>
        <taxon>Chordata</taxon>
        <taxon>Craniata</taxon>
        <taxon>Vertebrata</taxon>
        <taxon>Euteleostomi</taxon>
        <taxon>Mammalia</taxon>
        <taxon>Eutheria</taxon>
        <taxon>Laurasiatheria</taxon>
        <taxon>Artiodactyla</taxon>
        <taxon>Ruminantia</taxon>
        <taxon>Pecora</taxon>
        <taxon>Bovidae</taxon>
        <taxon>Caprinae</taxon>
        <taxon>Capra</taxon>
    </lineage>
</organism>
<dbReference type="InterPro" id="IPR027417">
    <property type="entry name" value="P-loop_NTPase"/>
</dbReference>
<dbReference type="Pfam" id="PF00735">
    <property type="entry name" value="Septin"/>
    <property type="match status" value="1"/>
</dbReference>
<evidence type="ECO:0000259" key="1">
    <source>
        <dbReference type="PROSITE" id="PS51719"/>
    </source>
</evidence>
<name>A0A452GB10_CAPHI</name>
<dbReference type="SUPFAM" id="SSF52540">
    <property type="entry name" value="P-loop containing nucleoside triphosphate hydrolases"/>
    <property type="match status" value="1"/>
</dbReference>
<dbReference type="PROSITE" id="PS51719">
    <property type="entry name" value="G_SEPTIN"/>
    <property type="match status" value="1"/>
</dbReference>
<protein>
    <recommendedName>
        <fullName evidence="1">Septin-type G domain-containing protein</fullName>
    </recommendedName>
</protein>
<dbReference type="Ensembl" id="ENSCHIT00000041602.1">
    <property type="protein sequence ID" value="ENSCHIP00000033723.1"/>
    <property type="gene ID" value="ENSCHIG00000027163.1"/>
</dbReference>
<dbReference type="Gene3D" id="3.40.50.300">
    <property type="entry name" value="P-loop containing nucleotide triphosphate hydrolases"/>
    <property type="match status" value="2"/>
</dbReference>
<dbReference type="EMBL" id="LWLT01000016">
    <property type="status" value="NOT_ANNOTATED_CDS"/>
    <property type="molecule type" value="Genomic_DNA"/>
</dbReference>
<keyword evidence="3" id="KW-1185">Reference proteome</keyword>
<reference evidence="2" key="2">
    <citation type="submission" date="2025-08" db="UniProtKB">
        <authorList>
            <consortium name="Ensembl"/>
        </authorList>
    </citation>
    <scope>IDENTIFICATION</scope>
</reference>
<dbReference type="Proteomes" id="UP000291000">
    <property type="component" value="Chromosome 16"/>
</dbReference>
<proteinExistence type="predicted"/>
<dbReference type="InterPro" id="IPR030379">
    <property type="entry name" value="G_SEPTIN_dom"/>
</dbReference>
<reference evidence="2" key="3">
    <citation type="submission" date="2025-09" db="UniProtKB">
        <authorList>
            <consortium name="Ensembl"/>
        </authorList>
    </citation>
    <scope>IDENTIFICATION</scope>
</reference>
<dbReference type="Bgee" id="ENSCHIG00000027163">
    <property type="expression patterns" value="Expressed in prefrontal cortex"/>
</dbReference>
<dbReference type="GO" id="GO:0005525">
    <property type="term" value="F:GTP binding"/>
    <property type="evidence" value="ECO:0007669"/>
    <property type="project" value="InterPro"/>
</dbReference>
<dbReference type="AlphaFoldDB" id="A0A452GB10"/>
<feature type="domain" description="Septin-type G" evidence="1">
    <location>
        <begin position="30"/>
        <end position="218"/>
    </location>
</feature>
<dbReference type="STRING" id="9925.ENSCHIP00000033723"/>
<sequence length="218" mass="24132">MALTDIAGQVGQGCRMVPWLDMWGLTSVSQGFCFNILCVGETGLGKSTLVDTLFNTKVEGEPATHTRPGVQLQSDTCDLQESNMGLKLPVVNMVGFRGQINKEDSYEPIVEFIEAQAKSLDLLTLKKLDSKENIISIVIKSDAISKSELTKFKIKITSKLVSNGVEIYQFPRDDKSAAEINRTMNAHLPFAVIGSTKEMKIAKKMMKVWRYPWAAALL</sequence>
<dbReference type="OMA" id="KLDSKXL"/>
<dbReference type="GeneTree" id="ENSGT00940000158026"/>
<dbReference type="PANTHER" id="PTHR18884">
    <property type="entry name" value="SEPTIN"/>
    <property type="match status" value="1"/>
</dbReference>
<accession>A0A452GB10</accession>
<reference evidence="2 3" key="1">
    <citation type="submission" date="2016-04" db="EMBL/GenBank/DDBJ databases">
        <title>Polished mammalian reference genomes with single-molecule sequencing and chromosome conformation capture applied to the Capra hircus genome.</title>
        <authorList>
            <person name="Bickhart D.M."/>
            <person name="Koren S."/>
            <person name="Rosen B."/>
            <person name="Hastie A."/>
            <person name="Liachko I."/>
            <person name="Sullivan S.T."/>
            <person name="Burton J."/>
            <person name="Sayre B.L."/>
            <person name="Huson H.J."/>
            <person name="Lee J."/>
            <person name="Lam E."/>
            <person name="Kelley C.M."/>
            <person name="Hutchison J.L."/>
            <person name="Zhou Y."/>
            <person name="Sun J."/>
            <person name="Crisa A."/>
            <person name="Schwartz J.C."/>
            <person name="Hammond J.A."/>
            <person name="Schroeder S.G."/>
            <person name="Liu G.E."/>
            <person name="Dunham M."/>
            <person name="Shendure J."/>
            <person name="Sonstegard T.S."/>
            <person name="Phillippy A.M."/>
            <person name="Van Tassell C.P."/>
            <person name="Smith T.P."/>
        </authorList>
    </citation>
    <scope>NUCLEOTIDE SEQUENCE [LARGE SCALE GENOMIC DNA]</scope>
</reference>